<reference evidence="2 3" key="1">
    <citation type="submission" date="2020-06" db="EMBL/GenBank/DDBJ databases">
        <title>Pseudomonas eucalypticola sp. nov., an endophyte of Eucalyptus dunnii leaves with biocontrol ability of eucalyptus leaf blight.</title>
        <authorList>
            <person name="Liu Y."/>
            <person name="Song Z."/>
            <person name="Zeng H."/>
            <person name="Lu M."/>
            <person name="Wang X."/>
            <person name="Lian X."/>
            <person name="Zhang Q."/>
        </authorList>
    </citation>
    <scope>NUCLEOTIDE SEQUENCE [LARGE SCALE GENOMIC DNA]</scope>
    <source>
        <strain evidence="2 3">NP-1</strain>
    </source>
</reference>
<dbReference type="RefSeq" id="WP_158158966.1">
    <property type="nucleotide sequence ID" value="NZ_CP056030.1"/>
</dbReference>
<dbReference type="EMBL" id="CP056030">
    <property type="protein sequence ID" value="QKZ04026.1"/>
    <property type="molecule type" value="Genomic_DNA"/>
</dbReference>
<keyword evidence="3" id="KW-1185">Reference proteome</keyword>
<organism evidence="2 3">
    <name type="scientific">Pseudomonas eucalypticola</name>
    <dbReference type="NCBI Taxonomy" id="2599595"/>
    <lineage>
        <taxon>Bacteria</taxon>
        <taxon>Pseudomonadati</taxon>
        <taxon>Pseudomonadota</taxon>
        <taxon>Gammaproteobacteria</taxon>
        <taxon>Pseudomonadales</taxon>
        <taxon>Pseudomonadaceae</taxon>
        <taxon>Pseudomonas</taxon>
    </lineage>
</organism>
<evidence type="ECO:0000256" key="1">
    <source>
        <dbReference type="SAM" id="MobiDB-lite"/>
    </source>
</evidence>
<feature type="region of interest" description="Disordered" evidence="1">
    <location>
        <begin position="53"/>
        <end position="75"/>
    </location>
</feature>
<name>A0A7D5HFI3_9PSED</name>
<evidence type="ECO:0000313" key="3">
    <source>
        <dbReference type="Proteomes" id="UP000509568"/>
    </source>
</evidence>
<sequence length="75" mass="8213">MVERIGLGVDLVTGCKPGRRMTLTIGKTVLQTIEPTLGNKGPRSQPNFLIGPMPDEVDDTPEMESFAEGYEHGKR</sequence>
<protein>
    <submittedName>
        <fullName evidence="2">Uncharacterized protein</fullName>
    </submittedName>
</protein>
<accession>A0A7D5HFI3</accession>
<dbReference type="Proteomes" id="UP000509568">
    <property type="component" value="Chromosome"/>
</dbReference>
<dbReference type="KEGG" id="pez:HWQ56_09620"/>
<gene>
    <name evidence="2" type="ORF">HWQ56_09620</name>
</gene>
<evidence type="ECO:0000313" key="2">
    <source>
        <dbReference type="EMBL" id="QKZ04026.1"/>
    </source>
</evidence>
<dbReference type="AlphaFoldDB" id="A0A7D5HFI3"/>
<proteinExistence type="predicted"/>